<feature type="region of interest" description="Disordered" evidence="1">
    <location>
        <begin position="319"/>
        <end position="338"/>
    </location>
</feature>
<organism evidence="2 3">
    <name type="scientific">Limnobacter thiooxidans</name>
    <dbReference type="NCBI Taxonomy" id="131080"/>
    <lineage>
        <taxon>Bacteria</taxon>
        <taxon>Pseudomonadati</taxon>
        <taxon>Pseudomonadota</taxon>
        <taxon>Betaproteobacteria</taxon>
        <taxon>Burkholderiales</taxon>
        <taxon>Burkholderiaceae</taxon>
        <taxon>Limnobacter</taxon>
    </lineage>
</organism>
<protein>
    <submittedName>
        <fullName evidence="2">Uncharacterized protein</fullName>
    </submittedName>
</protein>
<accession>A0AA86M805</accession>
<proteinExistence type="predicted"/>
<dbReference type="AlphaFoldDB" id="A0AA86M805"/>
<name>A0AA86M805_9BURK</name>
<dbReference type="KEGG" id="lto:RGQ30_04000"/>
<evidence type="ECO:0000313" key="2">
    <source>
        <dbReference type="EMBL" id="BET24899.1"/>
    </source>
</evidence>
<sequence>MAHAFSMAGGKLNALFCIGNHTAQVEETDRHARAANSSTSPSELLRQQLFPGNCISHTAQQDLEVEIGGRALDLELLDTNPLFTFADLKDAASTPAGIVNMGAVARPGHIAKLVLADLYEKKYGIKIHIQKRHIDRAEHLADLLLRKLDKSRQMPVGLVLHSNRIPMFRDPYFSQQLFRGPEQDHRDHVLPVIVQATRNGIDVINLDVLAKSSCLLADALCLLKNTGMKVRRMAPLIAARQADGYSCHTDALQILKDAILAHKARGGSLYQQYWKHFGVTGKKPIYQESANDFIPTSYIDLPPHLHKPVQRSQALISNRASDRKRPPAIAPSANAQKTQTIAEHRQRFSVYSEQLGKPVNNFLLFKGYRNAIKAIERLEEFPDLLSRERYIQSIQIKHGFE</sequence>
<dbReference type="EMBL" id="AP028947">
    <property type="protein sequence ID" value="BET24899.1"/>
    <property type="molecule type" value="Genomic_DNA"/>
</dbReference>
<gene>
    <name evidence="2" type="ORF">RGQ30_04000</name>
</gene>
<evidence type="ECO:0000256" key="1">
    <source>
        <dbReference type="SAM" id="MobiDB-lite"/>
    </source>
</evidence>
<dbReference type="Proteomes" id="UP001329151">
    <property type="component" value="Chromosome"/>
</dbReference>
<dbReference type="RefSeq" id="WP_338284669.1">
    <property type="nucleotide sequence ID" value="NZ_AP028947.1"/>
</dbReference>
<evidence type="ECO:0000313" key="3">
    <source>
        <dbReference type="Proteomes" id="UP001329151"/>
    </source>
</evidence>
<keyword evidence="3" id="KW-1185">Reference proteome</keyword>
<reference evidence="2 3" key="1">
    <citation type="submission" date="2023-10" db="EMBL/GenBank/DDBJ databases">
        <title>Complete Genome Sequence of Limnobacter thiooxidans CS-K2T, Isolated from freshwater lake sediments in Bavaria, Germany.</title>
        <authorList>
            <person name="Naruki M."/>
            <person name="Watanabe A."/>
            <person name="Warashina T."/>
            <person name="Morita T."/>
            <person name="Arakawa K."/>
        </authorList>
    </citation>
    <scope>NUCLEOTIDE SEQUENCE [LARGE SCALE GENOMIC DNA]</scope>
    <source>
        <strain evidence="2 3">CS-K2</strain>
    </source>
</reference>